<evidence type="ECO:0000256" key="3">
    <source>
        <dbReference type="ARBA" id="ARBA00023002"/>
    </source>
</evidence>
<dbReference type="PANTHER" id="PTHR43180:SF80">
    <property type="entry name" value="NAD(P)-BINDING PROTEIN"/>
    <property type="match status" value="1"/>
</dbReference>
<comment type="similarity">
    <text evidence="1">Belongs to the short-chain dehydrogenases/reductases (SDR) family.</text>
</comment>
<name>A0A7T6XQL9_PENDI</name>
<evidence type="ECO:0000313" key="4">
    <source>
        <dbReference type="EMBL" id="QQK45614.1"/>
    </source>
</evidence>
<dbReference type="AlphaFoldDB" id="A0A7T6XQL9"/>
<evidence type="ECO:0000313" key="5">
    <source>
        <dbReference type="Proteomes" id="UP000595662"/>
    </source>
</evidence>
<accession>A0A7T6XQL9</accession>
<reference evidence="4 5" key="1">
    <citation type="submission" date="2020-08" db="EMBL/GenBank/DDBJ databases">
        <title>The completed genome sequence of the pathogenic ascomycete fungus Penicillium digitatum.</title>
        <authorList>
            <person name="Wang M."/>
        </authorList>
    </citation>
    <scope>NUCLEOTIDE SEQUENCE [LARGE SCALE GENOMIC DNA]</scope>
    <source>
        <strain evidence="4 5">PdW03</strain>
    </source>
</reference>
<dbReference type="GO" id="GO:0016491">
    <property type="term" value="F:oxidoreductase activity"/>
    <property type="evidence" value="ECO:0007669"/>
    <property type="project" value="UniProtKB-KW"/>
</dbReference>
<dbReference type="InterPro" id="IPR020904">
    <property type="entry name" value="Sc_DH/Rdtase_CS"/>
</dbReference>
<sequence>MSSLTITEQSIPPLDGTVAIITGGSSGIGYATAQVLTSKGATVHILDRNSPRDDDAESYRHNPRLVVHKCDVSKWADLCGAFDSIGPVHLVFANAGISESTNYFADTWDAATGLLEEPTYDVLDTNLRAAMNVVKLTWSSMKRHQIKGSIVITTSATAYAPEQTLPVYAAGKLALVGLIRALRSVTIQDGITINGVAPAATITSLLPAHLAAPIIAHGLPVSSAHFVGLAMAYSATATQPRRVDVYGKETEAERYPTTTSQEKEERWNGRIILTLGDCYTELEEPIADLRPFWFGRENLALTRLQQAATDFRQKT</sequence>
<proteinExistence type="inferred from homology"/>
<gene>
    <name evidence="4" type="ORF">Pdw03_0512</name>
</gene>
<evidence type="ECO:0000256" key="1">
    <source>
        <dbReference type="ARBA" id="ARBA00006484"/>
    </source>
</evidence>
<dbReference type="InterPro" id="IPR036291">
    <property type="entry name" value="NAD(P)-bd_dom_sf"/>
</dbReference>
<dbReference type="PRINTS" id="PR00081">
    <property type="entry name" value="GDHRDH"/>
</dbReference>
<keyword evidence="2" id="KW-0521">NADP</keyword>
<dbReference type="VEuPathDB" id="FungiDB:PDIP_86890"/>
<dbReference type="EMBL" id="CP060777">
    <property type="protein sequence ID" value="QQK45614.1"/>
    <property type="molecule type" value="Genomic_DNA"/>
</dbReference>
<dbReference type="RefSeq" id="XP_014530577.1">
    <property type="nucleotide sequence ID" value="XM_014675091.1"/>
</dbReference>
<organism evidence="4 5">
    <name type="scientific">Penicillium digitatum</name>
    <name type="common">Green mold</name>
    <dbReference type="NCBI Taxonomy" id="36651"/>
    <lineage>
        <taxon>Eukaryota</taxon>
        <taxon>Fungi</taxon>
        <taxon>Dikarya</taxon>
        <taxon>Ascomycota</taxon>
        <taxon>Pezizomycotina</taxon>
        <taxon>Eurotiomycetes</taxon>
        <taxon>Eurotiomycetidae</taxon>
        <taxon>Eurotiales</taxon>
        <taxon>Aspergillaceae</taxon>
        <taxon>Penicillium</taxon>
    </lineage>
</organism>
<dbReference type="SUPFAM" id="SSF51735">
    <property type="entry name" value="NAD(P)-binding Rossmann-fold domains"/>
    <property type="match status" value="1"/>
</dbReference>
<evidence type="ECO:0000256" key="2">
    <source>
        <dbReference type="ARBA" id="ARBA00022857"/>
    </source>
</evidence>
<dbReference type="Gene3D" id="3.40.50.720">
    <property type="entry name" value="NAD(P)-binding Rossmann-like Domain"/>
    <property type="match status" value="1"/>
</dbReference>
<dbReference type="Pfam" id="PF00106">
    <property type="entry name" value="adh_short"/>
    <property type="match status" value="1"/>
</dbReference>
<keyword evidence="3" id="KW-0560">Oxidoreductase</keyword>
<dbReference type="PROSITE" id="PS00061">
    <property type="entry name" value="ADH_SHORT"/>
    <property type="match status" value="1"/>
</dbReference>
<dbReference type="Proteomes" id="UP000595662">
    <property type="component" value="Chromosome 4"/>
</dbReference>
<dbReference type="KEGG" id="pdp:PDIP_86890"/>
<dbReference type="PANTHER" id="PTHR43180">
    <property type="entry name" value="3-OXOACYL-(ACYL-CARRIER-PROTEIN) REDUCTASE (AFU_ORTHOLOGUE AFUA_6G11210)"/>
    <property type="match status" value="1"/>
</dbReference>
<dbReference type="OMA" id="KGAWVLN"/>
<dbReference type="GeneID" id="26237003"/>
<protein>
    <submittedName>
        <fullName evidence="4">Short-chain dehydrogenase/reductase SDR</fullName>
    </submittedName>
</protein>
<dbReference type="InterPro" id="IPR002347">
    <property type="entry name" value="SDR_fam"/>
</dbReference>